<reference evidence="1 2" key="1">
    <citation type="submission" date="2023-07" db="EMBL/GenBank/DDBJ databases">
        <title>Comparative genomics of wheat-associated soil bacteria to identify genetic determinants of phenazine resistance.</title>
        <authorList>
            <person name="Mouncey N."/>
        </authorList>
    </citation>
    <scope>NUCLEOTIDE SEQUENCE [LARGE SCALE GENOMIC DNA]</scope>
    <source>
        <strain evidence="1 2">W1I3</strain>
    </source>
</reference>
<organism evidence="1 2">
    <name type="scientific">Pseudarthrobacter siccitolerans</name>
    <dbReference type="NCBI Taxonomy" id="861266"/>
    <lineage>
        <taxon>Bacteria</taxon>
        <taxon>Bacillati</taxon>
        <taxon>Actinomycetota</taxon>
        <taxon>Actinomycetes</taxon>
        <taxon>Micrococcales</taxon>
        <taxon>Micrococcaceae</taxon>
        <taxon>Pseudarthrobacter</taxon>
    </lineage>
</organism>
<dbReference type="Proteomes" id="UP001236806">
    <property type="component" value="Unassembled WGS sequence"/>
</dbReference>
<evidence type="ECO:0000313" key="1">
    <source>
        <dbReference type="EMBL" id="MDQ0672968.1"/>
    </source>
</evidence>
<dbReference type="EMBL" id="JAUSXB010000001">
    <property type="protein sequence ID" value="MDQ0672968.1"/>
    <property type="molecule type" value="Genomic_DNA"/>
</dbReference>
<evidence type="ECO:0000313" key="2">
    <source>
        <dbReference type="Proteomes" id="UP001236806"/>
    </source>
</evidence>
<proteinExistence type="predicted"/>
<name>A0ABU0PG90_9MICC</name>
<accession>A0ABU0PG90</accession>
<keyword evidence="2" id="KW-1185">Reference proteome</keyword>
<gene>
    <name evidence="1" type="ORF">QFZ36_000529</name>
</gene>
<sequence length="98" mass="11445">MAKTQKERIHDLLEERGPRGVLNIELNEICFRYGGRLHELRQEGCRIRTTQVKGPVFRFTLLESDEPQYQEFREMMRPSDCCGEIVVDGFCGGCREHV</sequence>
<protein>
    <submittedName>
        <fullName evidence="1">Uncharacterized protein</fullName>
    </submittedName>
</protein>
<comment type="caution">
    <text evidence="1">The sequence shown here is derived from an EMBL/GenBank/DDBJ whole genome shotgun (WGS) entry which is preliminary data.</text>
</comment>